<dbReference type="GO" id="GO:0010119">
    <property type="term" value="P:regulation of stomatal movement"/>
    <property type="evidence" value="ECO:0007669"/>
    <property type="project" value="InterPro"/>
</dbReference>
<keyword evidence="1" id="KW-0175">Coiled coil</keyword>
<feature type="domain" description="Stomatal closure-related actin-binding protein coiled-coil" evidence="2">
    <location>
        <begin position="9"/>
        <end position="53"/>
    </location>
</feature>
<dbReference type="PANTHER" id="PTHR31172:SF14">
    <property type="entry name" value="CYCLIN 4"/>
    <property type="match status" value="1"/>
</dbReference>
<reference evidence="3 4" key="1">
    <citation type="journal article" date="2018" name="Front. Plant Sci.">
        <title>Red Clover (Trifolium pratense) and Zigzag Clover (T. medium) - A Picture of Genomic Similarities and Differences.</title>
        <authorList>
            <person name="Dluhosova J."/>
            <person name="Istvanek J."/>
            <person name="Nedelnik J."/>
            <person name="Repkova J."/>
        </authorList>
    </citation>
    <scope>NUCLEOTIDE SEQUENCE [LARGE SCALE GENOMIC DNA]</scope>
    <source>
        <strain evidence="4">cv. 10/8</strain>
        <tissue evidence="3">Leaf</tissue>
    </source>
</reference>
<dbReference type="GO" id="GO:0007015">
    <property type="term" value="P:actin filament organization"/>
    <property type="evidence" value="ECO:0007669"/>
    <property type="project" value="InterPro"/>
</dbReference>
<dbReference type="PANTHER" id="PTHR31172">
    <property type="entry name" value="STOMATAL CLOSURE-RELATED ACTIN-BINDING PROTEIN 1"/>
    <property type="match status" value="1"/>
</dbReference>
<keyword evidence="4" id="KW-1185">Reference proteome</keyword>
<dbReference type="Pfam" id="PF16712">
    <property type="entry name" value="SCAB_CC"/>
    <property type="match status" value="1"/>
</dbReference>
<evidence type="ECO:0000259" key="2">
    <source>
        <dbReference type="Pfam" id="PF16712"/>
    </source>
</evidence>
<feature type="coiled-coil region" evidence="1">
    <location>
        <begin position="22"/>
        <end position="49"/>
    </location>
</feature>
<proteinExistence type="predicted"/>
<evidence type="ECO:0000256" key="1">
    <source>
        <dbReference type="SAM" id="Coils"/>
    </source>
</evidence>
<gene>
    <name evidence="3" type="ORF">A2U01_0099850</name>
</gene>
<dbReference type="InterPro" id="IPR032009">
    <property type="entry name" value="SCAB_CC"/>
</dbReference>
<evidence type="ECO:0000313" key="3">
    <source>
        <dbReference type="EMBL" id="MCI78580.1"/>
    </source>
</evidence>
<dbReference type="GO" id="GO:0003779">
    <property type="term" value="F:actin binding"/>
    <property type="evidence" value="ECO:0007669"/>
    <property type="project" value="InterPro"/>
</dbReference>
<sequence>MLRVRIHFQASEDAKKLVDEERAFARSEIDNARAAVQRVEESLQEHERVSQAS</sequence>
<dbReference type="Proteomes" id="UP000265520">
    <property type="component" value="Unassembled WGS sequence"/>
</dbReference>
<dbReference type="InterPro" id="IPR039640">
    <property type="entry name" value="SCAB"/>
</dbReference>
<feature type="non-terminal residue" evidence="3">
    <location>
        <position position="53"/>
    </location>
</feature>
<dbReference type="EMBL" id="LXQA010953909">
    <property type="protein sequence ID" value="MCI78580.1"/>
    <property type="molecule type" value="Genomic_DNA"/>
</dbReference>
<evidence type="ECO:0000313" key="4">
    <source>
        <dbReference type="Proteomes" id="UP000265520"/>
    </source>
</evidence>
<name>A0A392UWM3_9FABA</name>
<comment type="caution">
    <text evidence="3">The sequence shown here is derived from an EMBL/GenBank/DDBJ whole genome shotgun (WGS) entry which is preliminary data.</text>
</comment>
<accession>A0A392UWM3</accession>
<protein>
    <submittedName>
        <fullName evidence="3">Rootletin-like</fullName>
    </submittedName>
</protein>
<organism evidence="3 4">
    <name type="scientific">Trifolium medium</name>
    <dbReference type="NCBI Taxonomy" id="97028"/>
    <lineage>
        <taxon>Eukaryota</taxon>
        <taxon>Viridiplantae</taxon>
        <taxon>Streptophyta</taxon>
        <taxon>Embryophyta</taxon>
        <taxon>Tracheophyta</taxon>
        <taxon>Spermatophyta</taxon>
        <taxon>Magnoliopsida</taxon>
        <taxon>eudicotyledons</taxon>
        <taxon>Gunneridae</taxon>
        <taxon>Pentapetalae</taxon>
        <taxon>rosids</taxon>
        <taxon>fabids</taxon>
        <taxon>Fabales</taxon>
        <taxon>Fabaceae</taxon>
        <taxon>Papilionoideae</taxon>
        <taxon>50 kb inversion clade</taxon>
        <taxon>NPAAA clade</taxon>
        <taxon>Hologalegina</taxon>
        <taxon>IRL clade</taxon>
        <taxon>Trifolieae</taxon>
        <taxon>Trifolium</taxon>
    </lineage>
</organism>
<dbReference type="AlphaFoldDB" id="A0A392UWM3"/>